<dbReference type="eggNOG" id="COG0360">
    <property type="taxonomic scope" value="Bacteria"/>
</dbReference>
<reference evidence="9 10" key="1">
    <citation type="submission" date="2011-09" db="EMBL/GenBank/DDBJ databases">
        <title>The permanent draft genome of Caldithrix abyssi DSM 13497.</title>
        <authorList>
            <consortium name="US DOE Joint Genome Institute (JGI-PGF)"/>
            <person name="Lucas S."/>
            <person name="Han J."/>
            <person name="Lapidus A."/>
            <person name="Bruce D."/>
            <person name="Goodwin L."/>
            <person name="Pitluck S."/>
            <person name="Peters L."/>
            <person name="Kyrpides N."/>
            <person name="Mavromatis K."/>
            <person name="Ivanova N."/>
            <person name="Mikhailova N."/>
            <person name="Chertkov O."/>
            <person name="Detter J.C."/>
            <person name="Tapia R."/>
            <person name="Han C."/>
            <person name="Land M."/>
            <person name="Hauser L."/>
            <person name="Markowitz V."/>
            <person name="Cheng J.-F."/>
            <person name="Hugenholtz P."/>
            <person name="Woyke T."/>
            <person name="Wu D."/>
            <person name="Spring S."/>
            <person name="Brambilla E."/>
            <person name="Klenk H.-P."/>
            <person name="Eisen J.A."/>
        </authorList>
    </citation>
    <scope>NUCLEOTIDE SEQUENCE [LARGE SCALE GENOMIC DNA]</scope>
    <source>
        <strain evidence="9 10">DSM 13497</strain>
    </source>
</reference>
<dbReference type="GO" id="GO:0003735">
    <property type="term" value="F:structural constituent of ribosome"/>
    <property type="evidence" value="ECO:0007669"/>
    <property type="project" value="InterPro"/>
</dbReference>
<dbReference type="KEGG" id="caby:Cabys_1216"/>
<sequence>MAIYETIFILDSLMPPKEIDAAIERFSSIITSNGGKVRKVEKWGKRRLAYEIEKKQYGFYGSIEFEATGNIPKELESEYNFNDKVLRYLTYRYDKRKLKAMQIEDTEAEAKRTEEAATAAAEAAAKAEAPVEEKPTEEKAAATETPAPAPEPAPEAEEPKADETNNEENK</sequence>
<evidence type="ECO:0000313" key="9">
    <source>
        <dbReference type="EMBL" id="EHO42016.1"/>
    </source>
</evidence>
<dbReference type="PANTHER" id="PTHR21011">
    <property type="entry name" value="MITOCHONDRIAL 28S RIBOSOMAL PROTEIN S6"/>
    <property type="match status" value="1"/>
</dbReference>
<dbReference type="SUPFAM" id="SSF54995">
    <property type="entry name" value="Ribosomal protein S6"/>
    <property type="match status" value="1"/>
</dbReference>
<dbReference type="GO" id="GO:0006412">
    <property type="term" value="P:translation"/>
    <property type="evidence" value="ECO:0007669"/>
    <property type="project" value="UniProtKB-UniRule"/>
</dbReference>
<dbReference type="STRING" id="880073.Cabys_1216"/>
<dbReference type="OrthoDB" id="9812702at2"/>
<reference evidence="8 11" key="2">
    <citation type="submission" date="2016-11" db="EMBL/GenBank/DDBJ databases">
        <title>Genomic analysis of Caldithrix abyssi and proposal of a novel bacterial phylum Caldithrichaeota.</title>
        <authorList>
            <person name="Kublanov I."/>
            <person name="Sigalova O."/>
            <person name="Gavrilov S."/>
            <person name="Lebedinsky A."/>
            <person name="Ivanova N."/>
            <person name="Daum C."/>
            <person name="Reddy T."/>
            <person name="Klenk H.P."/>
            <person name="Goker M."/>
            <person name="Reva O."/>
            <person name="Miroshnichenko M."/>
            <person name="Kyprides N."/>
            <person name="Woyke T."/>
            <person name="Gelfand M."/>
        </authorList>
    </citation>
    <scope>NUCLEOTIDE SEQUENCE [LARGE SCALE GENOMIC DNA]</scope>
    <source>
        <strain evidence="8 11">LF13</strain>
    </source>
</reference>
<keyword evidence="6" id="KW-0694">RNA-binding</keyword>
<dbReference type="InterPro" id="IPR000529">
    <property type="entry name" value="Ribosomal_bS6"/>
</dbReference>
<dbReference type="Gene3D" id="3.30.70.60">
    <property type="match status" value="1"/>
</dbReference>
<comment type="function">
    <text evidence="4 6">Binds together with bS18 to 16S ribosomal RNA.</text>
</comment>
<evidence type="ECO:0000313" key="11">
    <source>
        <dbReference type="Proteomes" id="UP000183868"/>
    </source>
</evidence>
<dbReference type="EMBL" id="CP018099">
    <property type="protein sequence ID" value="APF17965.1"/>
    <property type="molecule type" value="Genomic_DNA"/>
</dbReference>
<evidence type="ECO:0000256" key="4">
    <source>
        <dbReference type="ARBA" id="ARBA00035104"/>
    </source>
</evidence>
<organism evidence="9 10">
    <name type="scientific">Caldithrix abyssi DSM 13497</name>
    <dbReference type="NCBI Taxonomy" id="880073"/>
    <lineage>
        <taxon>Bacteria</taxon>
        <taxon>Pseudomonadati</taxon>
        <taxon>Calditrichota</taxon>
        <taxon>Calditrichia</taxon>
        <taxon>Calditrichales</taxon>
        <taxon>Calditrichaceae</taxon>
        <taxon>Caldithrix</taxon>
    </lineage>
</organism>
<dbReference type="RefSeq" id="WP_006929229.1">
    <property type="nucleotide sequence ID" value="NZ_CM001402.1"/>
</dbReference>
<dbReference type="Pfam" id="PF01250">
    <property type="entry name" value="Ribosomal_S6"/>
    <property type="match status" value="1"/>
</dbReference>
<dbReference type="EMBL" id="CM001402">
    <property type="protein sequence ID" value="EHO42016.1"/>
    <property type="molecule type" value="Genomic_DNA"/>
</dbReference>
<dbReference type="CDD" id="cd00473">
    <property type="entry name" value="bS6"/>
    <property type="match status" value="1"/>
</dbReference>
<proteinExistence type="inferred from homology"/>
<keyword evidence="6" id="KW-0699">rRNA-binding</keyword>
<dbReference type="PANTHER" id="PTHR21011:SF1">
    <property type="entry name" value="SMALL RIBOSOMAL SUBUNIT PROTEIN BS6M"/>
    <property type="match status" value="1"/>
</dbReference>
<evidence type="ECO:0000256" key="5">
    <source>
        <dbReference type="ARBA" id="ARBA00035294"/>
    </source>
</evidence>
<accession>H1XY89</accession>
<evidence type="ECO:0000256" key="1">
    <source>
        <dbReference type="ARBA" id="ARBA00009512"/>
    </source>
</evidence>
<dbReference type="Proteomes" id="UP000004671">
    <property type="component" value="Chromosome"/>
</dbReference>
<dbReference type="AlphaFoldDB" id="H1XY89"/>
<dbReference type="InterPro" id="IPR035980">
    <property type="entry name" value="Ribosomal_bS6_sf"/>
</dbReference>
<dbReference type="InterPro" id="IPR014717">
    <property type="entry name" value="Transl_elong_EF1B/ribsomal_bS6"/>
</dbReference>
<dbReference type="HOGENOM" id="CLU_113441_4_0_0"/>
<dbReference type="InParanoid" id="H1XY89"/>
<feature type="compositionally biased region" description="Basic and acidic residues" evidence="7">
    <location>
        <begin position="157"/>
        <end position="170"/>
    </location>
</feature>
<dbReference type="NCBIfam" id="TIGR00166">
    <property type="entry name" value="S6"/>
    <property type="match status" value="1"/>
</dbReference>
<gene>
    <name evidence="6 8" type="primary">rpsF</name>
    <name evidence="8" type="ORF">Cabys_1216</name>
    <name evidence="9" type="ORF">Calab_2406</name>
</gene>
<evidence type="ECO:0000313" key="8">
    <source>
        <dbReference type="EMBL" id="APF17965.1"/>
    </source>
</evidence>
<dbReference type="HAMAP" id="MF_00360">
    <property type="entry name" value="Ribosomal_bS6"/>
    <property type="match status" value="1"/>
</dbReference>
<dbReference type="GO" id="GO:1990904">
    <property type="term" value="C:ribonucleoprotein complex"/>
    <property type="evidence" value="ECO:0007669"/>
    <property type="project" value="UniProtKB-KW"/>
</dbReference>
<feature type="compositionally biased region" description="Low complexity" evidence="7">
    <location>
        <begin position="116"/>
        <end position="128"/>
    </location>
</feature>
<evidence type="ECO:0000256" key="7">
    <source>
        <dbReference type="SAM" id="MobiDB-lite"/>
    </source>
</evidence>
<keyword evidence="10" id="KW-1185">Reference proteome</keyword>
<feature type="compositionally biased region" description="Basic and acidic residues" evidence="7">
    <location>
        <begin position="129"/>
        <end position="141"/>
    </location>
</feature>
<dbReference type="InterPro" id="IPR020814">
    <property type="entry name" value="Ribosomal_S6_plastid/chlpt"/>
</dbReference>
<evidence type="ECO:0000313" key="10">
    <source>
        <dbReference type="Proteomes" id="UP000004671"/>
    </source>
</evidence>
<evidence type="ECO:0000256" key="2">
    <source>
        <dbReference type="ARBA" id="ARBA00022980"/>
    </source>
</evidence>
<keyword evidence="3 6" id="KW-0687">Ribonucleoprotein</keyword>
<evidence type="ECO:0000256" key="6">
    <source>
        <dbReference type="HAMAP-Rule" id="MF_00360"/>
    </source>
</evidence>
<evidence type="ECO:0000256" key="3">
    <source>
        <dbReference type="ARBA" id="ARBA00023274"/>
    </source>
</evidence>
<dbReference type="Proteomes" id="UP000183868">
    <property type="component" value="Chromosome"/>
</dbReference>
<dbReference type="GO" id="GO:0005737">
    <property type="term" value="C:cytoplasm"/>
    <property type="evidence" value="ECO:0007669"/>
    <property type="project" value="UniProtKB-ARBA"/>
</dbReference>
<feature type="region of interest" description="Disordered" evidence="7">
    <location>
        <begin position="106"/>
        <end position="170"/>
    </location>
</feature>
<name>H1XY89_CALAY</name>
<dbReference type="GO" id="GO:0070181">
    <property type="term" value="F:small ribosomal subunit rRNA binding"/>
    <property type="evidence" value="ECO:0007669"/>
    <property type="project" value="TreeGrafter"/>
</dbReference>
<dbReference type="PaxDb" id="880073-Calab_2406"/>
<keyword evidence="2 6" id="KW-0689">Ribosomal protein</keyword>
<dbReference type="FunCoup" id="H1XY89">
    <property type="interactions" value="546"/>
</dbReference>
<protein>
    <recommendedName>
        <fullName evidence="5 6">Small ribosomal subunit protein bS6</fullName>
    </recommendedName>
</protein>
<dbReference type="GO" id="GO:0005840">
    <property type="term" value="C:ribosome"/>
    <property type="evidence" value="ECO:0007669"/>
    <property type="project" value="UniProtKB-KW"/>
</dbReference>
<comment type="similarity">
    <text evidence="1 6">Belongs to the bacterial ribosomal protein bS6 family.</text>
</comment>